<feature type="repeat" description="Lumazine-binding" evidence="10">
    <location>
        <begin position="1"/>
        <end position="95"/>
    </location>
</feature>
<dbReference type="Gene3D" id="2.40.30.20">
    <property type="match status" value="2"/>
</dbReference>
<dbReference type="NCBIfam" id="TIGR00187">
    <property type="entry name" value="ribE"/>
    <property type="match status" value="1"/>
</dbReference>
<feature type="domain" description="Lumazine-binding" evidence="11">
    <location>
        <begin position="1"/>
        <end position="95"/>
    </location>
</feature>
<evidence type="ECO:0000256" key="6">
    <source>
        <dbReference type="ARBA" id="ARBA00022619"/>
    </source>
</evidence>
<dbReference type="InterPro" id="IPR023366">
    <property type="entry name" value="ATP_synth_asu-like_sf"/>
</dbReference>
<dbReference type="PANTHER" id="PTHR21098">
    <property type="entry name" value="RIBOFLAVIN SYNTHASE ALPHA CHAIN"/>
    <property type="match status" value="1"/>
</dbReference>
<dbReference type="EMBL" id="DRTT01000063">
    <property type="protein sequence ID" value="HHF98249.1"/>
    <property type="molecule type" value="Genomic_DNA"/>
</dbReference>
<gene>
    <name evidence="12" type="ORF">ENL39_02030</name>
</gene>
<comment type="function">
    <text evidence="2">Catalyzes the dismutation of two molecules of 6,7-dimethyl-8-ribityllumazine, resulting in the formation of riboflavin and 5-amino-6-(D-ribitylamino)uracil.</text>
</comment>
<evidence type="ECO:0000256" key="1">
    <source>
        <dbReference type="ARBA" id="ARBA00000968"/>
    </source>
</evidence>
<dbReference type="CDD" id="cd00402">
    <property type="entry name" value="Riboflavin_synthase_like"/>
    <property type="match status" value="1"/>
</dbReference>
<evidence type="ECO:0000256" key="8">
    <source>
        <dbReference type="ARBA" id="ARBA00022737"/>
    </source>
</evidence>
<comment type="caution">
    <text evidence="12">The sequence shown here is derived from an EMBL/GenBank/DDBJ whole genome shotgun (WGS) entry which is preliminary data.</text>
</comment>
<protein>
    <recommendedName>
        <fullName evidence="5 9">Riboflavin synthase</fullName>
        <ecNumber evidence="4 9">2.5.1.9</ecNumber>
    </recommendedName>
</protein>
<reference evidence="12" key="1">
    <citation type="journal article" date="2020" name="mSystems">
        <title>Genome- and Community-Level Interaction Insights into Carbon Utilization and Element Cycling Functions of Hydrothermarchaeota in Hydrothermal Sediment.</title>
        <authorList>
            <person name="Zhou Z."/>
            <person name="Liu Y."/>
            <person name="Xu W."/>
            <person name="Pan J."/>
            <person name="Luo Z.H."/>
            <person name="Li M."/>
        </authorList>
    </citation>
    <scope>NUCLEOTIDE SEQUENCE [LARGE SCALE GENOMIC DNA]</scope>
    <source>
        <strain evidence="12">HyVt-92</strain>
    </source>
</reference>
<evidence type="ECO:0000313" key="12">
    <source>
        <dbReference type="EMBL" id="HHF98249.1"/>
    </source>
</evidence>
<sequence>MFTGIVEEIGKVSRIVFSPVFQLEVRAEKTLENLKISDSICVNGVCLTVTSKRKEDFVVQVMTQTLKKTNLGFLKVGDEVNLERALTPTSFMGGHFVTGDIDGLAKVEEIKKESSQWVLSLKVPSGYEKYIVPQGRVTLQGVSLTVADKKEKFFQVCLIPYTLSHTTLKNCKRGDLLNLEVDILAKYMDEILKSYTEAERKGVTFDFLRKAGY</sequence>
<keyword evidence="7 12" id="KW-0808">Transferase</keyword>
<dbReference type="GO" id="GO:0009231">
    <property type="term" value="P:riboflavin biosynthetic process"/>
    <property type="evidence" value="ECO:0007669"/>
    <property type="project" value="UniProtKB-KW"/>
</dbReference>
<proteinExistence type="predicted"/>
<dbReference type="FunFam" id="2.40.30.20:FF:000003">
    <property type="entry name" value="Riboflavin synthase, alpha subunit"/>
    <property type="match status" value="1"/>
</dbReference>
<dbReference type="Proteomes" id="UP000886070">
    <property type="component" value="Unassembled WGS sequence"/>
</dbReference>
<dbReference type="EC" id="2.5.1.9" evidence="4 9"/>
<feature type="repeat" description="Lumazine-binding" evidence="10">
    <location>
        <begin position="96"/>
        <end position="192"/>
    </location>
</feature>
<evidence type="ECO:0000256" key="9">
    <source>
        <dbReference type="NCBIfam" id="TIGR00187"/>
    </source>
</evidence>
<evidence type="ECO:0000256" key="5">
    <source>
        <dbReference type="ARBA" id="ARBA00013950"/>
    </source>
</evidence>
<dbReference type="AlphaFoldDB" id="A0A7V5LZY8"/>
<name>A0A7V5LZY8_UNCAE</name>
<dbReference type="Pfam" id="PF00677">
    <property type="entry name" value="Lum_binding"/>
    <property type="match status" value="2"/>
</dbReference>
<comment type="pathway">
    <text evidence="3">Cofactor biosynthesis; riboflavin biosynthesis; riboflavin from 2-hydroxy-3-oxobutyl phosphate and 5-amino-6-(D-ribitylamino)uracil: step 2/2.</text>
</comment>
<dbReference type="PIRSF" id="PIRSF000498">
    <property type="entry name" value="Riboflavin_syn_A"/>
    <property type="match status" value="1"/>
</dbReference>
<keyword evidence="6" id="KW-0686">Riboflavin biosynthesis</keyword>
<dbReference type="NCBIfam" id="NF006767">
    <property type="entry name" value="PRK09289.1"/>
    <property type="match status" value="1"/>
</dbReference>
<evidence type="ECO:0000259" key="11">
    <source>
        <dbReference type="PROSITE" id="PS51177"/>
    </source>
</evidence>
<keyword evidence="8" id="KW-0677">Repeat</keyword>
<evidence type="ECO:0000256" key="10">
    <source>
        <dbReference type="PROSITE-ProRule" id="PRU00524"/>
    </source>
</evidence>
<dbReference type="PROSITE" id="PS51177">
    <property type="entry name" value="LUMAZINE_BIND"/>
    <property type="match status" value="2"/>
</dbReference>
<dbReference type="InterPro" id="IPR026017">
    <property type="entry name" value="Lumazine-bd_dom"/>
</dbReference>
<evidence type="ECO:0000256" key="2">
    <source>
        <dbReference type="ARBA" id="ARBA00002803"/>
    </source>
</evidence>
<dbReference type="InterPro" id="IPR001783">
    <property type="entry name" value="Lumazine-bd"/>
</dbReference>
<dbReference type="PANTHER" id="PTHR21098:SF12">
    <property type="entry name" value="RIBOFLAVIN SYNTHASE"/>
    <property type="match status" value="1"/>
</dbReference>
<accession>A0A7V5LZY8</accession>
<organism evidence="12">
    <name type="scientific">Aerophobetes bacterium</name>
    <dbReference type="NCBI Taxonomy" id="2030807"/>
    <lineage>
        <taxon>Bacteria</taxon>
        <taxon>Candidatus Aerophobota</taxon>
    </lineage>
</organism>
<evidence type="ECO:0000256" key="4">
    <source>
        <dbReference type="ARBA" id="ARBA00012827"/>
    </source>
</evidence>
<evidence type="ECO:0000256" key="3">
    <source>
        <dbReference type="ARBA" id="ARBA00004887"/>
    </source>
</evidence>
<dbReference type="GO" id="GO:0004746">
    <property type="term" value="F:riboflavin synthase activity"/>
    <property type="evidence" value="ECO:0007669"/>
    <property type="project" value="UniProtKB-UniRule"/>
</dbReference>
<comment type="catalytic activity">
    <reaction evidence="1">
        <text>2 6,7-dimethyl-8-(1-D-ribityl)lumazine + H(+) = 5-amino-6-(D-ribitylamino)uracil + riboflavin</text>
        <dbReference type="Rhea" id="RHEA:20772"/>
        <dbReference type="ChEBI" id="CHEBI:15378"/>
        <dbReference type="ChEBI" id="CHEBI:15934"/>
        <dbReference type="ChEBI" id="CHEBI:57986"/>
        <dbReference type="ChEBI" id="CHEBI:58201"/>
        <dbReference type="EC" id="2.5.1.9"/>
    </reaction>
</comment>
<dbReference type="InterPro" id="IPR017938">
    <property type="entry name" value="Riboflavin_synthase-like_b-brl"/>
</dbReference>
<dbReference type="SUPFAM" id="SSF63380">
    <property type="entry name" value="Riboflavin synthase domain-like"/>
    <property type="match status" value="2"/>
</dbReference>
<evidence type="ECO:0000256" key="7">
    <source>
        <dbReference type="ARBA" id="ARBA00022679"/>
    </source>
</evidence>
<feature type="domain" description="Lumazine-binding" evidence="11">
    <location>
        <begin position="96"/>
        <end position="192"/>
    </location>
</feature>